<dbReference type="Pfam" id="PF11754">
    <property type="entry name" value="Velvet"/>
    <property type="match status" value="2"/>
</dbReference>
<dbReference type="PANTHER" id="PTHR33572:SF14">
    <property type="entry name" value="DEVELOPMENTAL AND SECONDARY METABOLISM REGULATOR VEA"/>
    <property type="match status" value="1"/>
</dbReference>
<comment type="similarity">
    <text evidence="7">Belongs to the velvet family. VeA subfamily.</text>
</comment>
<feature type="region of interest" description="Disordered" evidence="8">
    <location>
        <begin position="315"/>
        <end position="367"/>
    </location>
</feature>
<dbReference type="EMBL" id="HG937693">
    <property type="protein sequence ID" value="CDP35470.1"/>
    <property type="molecule type" value="Genomic_DNA"/>
</dbReference>
<feature type="compositionally biased region" description="Polar residues" evidence="8">
    <location>
        <begin position="233"/>
        <end position="243"/>
    </location>
</feature>
<dbReference type="PANTHER" id="PTHR33572">
    <property type="entry name" value="SPORE DEVELOPMENT REGULATOR VOSA"/>
    <property type="match status" value="1"/>
</dbReference>
<proteinExistence type="inferred from homology"/>
<dbReference type="InterPro" id="IPR037525">
    <property type="entry name" value="Velvet_dom"/>
</dbReference>
<evidence type="ECO:0000256" key="8">
    <source>
        <dbReference type="SAM" id="MobiDB-lite"/>
    </source>
</evidence>
<reference evidence="10" key="2">
    <citation type="submission" date="2014-06" db="EMBL/GenBank/DDBJ databases">
        <title>The complete genome of Blastobotrys (Arxula) adeninivorans LS3 - a yeast of biotechnological interest.</title>
        <authorList>
            <person name="Kunze G."/>
            <person name="Gaillardin C."/>
            <person name="Czernicka M."/>
            <person name="Durrens P."/>
            <person name="Martin T."/>
            <person name="Boer E."/>
            <person name="Gabaldon T."/>
            <person name="Cruz J."/>
            <person name="Talla E."/>
            <person name="Marck C."/>
            <person name="Goffeau A."/>
            <person name="Barbe V."/>
            <person name="Baret P."/>
            <person name="Baronian K."/>
            <person name="Beier S."/>
            <person name="Bleykasten C."/>
            <person name="Bode R."/>
            <person name="Casaregola S."/>
            <person name="Despons L."/>
            <person name="Fairhead C."/>
            <person name="Giersberg M."/>
            <person name="Gierski P."/>
            <person name="Hahnel U."/>
            <person name="Hartmann A."/>
            <person name="Jankowska D."/>
            <person name="Jubin C."/>
            <person name="Jung P."/>
            <person name="Lafontaine I."/>
            <person name="Leh-Louis V."/>
            <person name="Lemaire M."/>
            <person name="Marcet-Houben M."/>
            <person name="Mascher M."/>
            <person name="Morel G."/>
            <person name="Richard G.-F."/>
            <person name="Riechen J."/>
            <person name="Sacerdot C."/>
            <person name="Sarkar A."/>
            <person name="Savel G."/>
            <person name="Schacherer J."/>
            <person name="Sherman D."/>
            <person name="Straub M.-L."/>
            <person name="Stein N."/>
            <person name="Thierry A."/>
            <person name="Trautwein-Schult A."/>
            <person name="Westhof E."/>
            <person name="Worch S."/>
            <person name="Dujon B."/>
            <person name="Souciet J.-L."/>
            <person name="Wincker P."/>
            <person name="Scholz U."/>
            <person name="Neuveglise N."/>
        </authorList>
    </citation>
    <scope>NUCLEOTIDE SEQUENCE</scope>
    <source>
        <strain evidence="10">LS3</strain>
    </source>
</reference>
<dbReference type="AlphaFoldDB" id="A0A060T2X1"/>
<gene>
    <name evidence="10" type="ORF">GNLVRS02_ARAD1C36278g</name>
</gene>
<name>A0A060T2X1_BLAAD</name>
<keyword evidence="3" id="KW-0963">Cytoplasm</keyword>
<keyword evidence="4" id="KW-0805">Transcription regulation</keyword>
<reference evidence="10" key="1">
    <citation type="submission" date="2014-02" db="EMBL/GenBank/DDBJ databases">
        <authorList>
            <person name="Genoscope - CEA"/>
        </authorList>
    </citation>
    <scope>NUCLEOTIDE SEQUENCE</scope>
    <source>
        <strain evidence="10">LS3</strain>
    </source>
</reference>
<organism evidence="10">
    <name type="scientific">Blastobotrys adeninivorans</name>
    <name type="common">Yeast</name>
    <name type="synonym">Arxula adeninivorans</name>
    <dbReference type="NCBI Taxonomy" id="409370"/>
    <lineage>
        <taxon>Eukaryota</taxon>
        <taxon>Fungi</taxon>
        <taxon>Dikarya</taxon>
        <taxon>Ascomycota</taxon>
        <taxon>Saccharomycotina</taxon>
        <taxon>Dipodascomycetes</taxon>
        <taxon>Dipodascales</taxon>
        <taxon>Trichomonascaceae</taxon>
        <taxon>Blastobotrys</taxon>
    </lineage>
</organism>
<dbReference type="InterPro" id="IPR038491">
    <property type="entry name" value="Velvet_dom_sf"/>
</dbReference>
<feature type="compositionally biased region" description="Low complexity" evidence="8">
    <location>
        <begin position="255"/>
        <end position="275"/>
    </location>
</feature>
<evidence type="ECO:0000256" key="4">
    <source>
        <dbReference type="ARBA" id="ARBA00023015"/>
    </source>
</evidence>
<protein>
    <submittedName>
        <fullName evidence="10">ARAD1C36278p</fullName>
    </submittedName>
</protein>
<dbReference type="PROSITE" id="PS51821">
    <property type="entry name" value="VELVET"/>
    <property type="match status" value="1"/>
</dbReference>
<feature type="domain" description="Velvet" evidence="9">
    <location>
        <begin position="46"/>
        <end position="220"/>
    </location>
</feature>
<evidence type="ECO:0000256" key="6">
    <source>
        <dbReference type="ARBA" id="ARBA00023242"/>
    </source>
</evidence>
<sequence>MLAMSQPIVRLPNGHYAPSMGSSSIAHNTPPVPMTSMPVPTSNSPAASSSFDLEVIQQPLQARAMGWGSKADSRRPVDPPPVISFNIRNCYNENVTHMVTSSFILHVSLREIDPNTGGCTNSNMTNRLTGTTMASLTHVRNPSPGKFYFLLHDLSIRQEGRYQLVFNVYEVLSQQATIKHRAQTTSNVFTVYSPKSFPGLETSSDLIKQIASQGCRVRVRKESTFKRKKHIRSMSQNIQNSGTLPANWGNWNFNSHPSTSSTSSANSTSSSHHPAYAPAPMEQSYSDTTPSYYPEPLRQSYSDYSYRSPYDSSSALSMTPLSSAAGGPPAPINMDYSQTFPPTPSYERERILGSHPPPRGAQRSLSFPNAMYSSPFAVPIRPSDTMAAGPPSIAESDADTVPVATGTAITGATGTSMAPLPPPAPPAAAGHTRTMSAIVPGYDYTLYYDYRQPLPTDTTRSNGDYEC</sequence>
<evidence type="ECO:0000256" key="5">
    <source>
        <dbReference type="ARBA" id="ARBA00023163"/>
    </source>
</evidence>
<evidence type="ECO:0000256" key="3">
    <source>
        <dbReference type="ARBA" id="ARBA00022490"/>
    </source>
</evidence>
<feature type="compositionally biased region" description="Low complexity" evidence="8">
    <location>
        <begin position="315"/>
        <end position="327"/>
    </location>
</feature>
<feature type="region of interest" description="Disordered" evidence="8">
    <location>
        <begin position="255"/>
        <end position="296"/>
    </location>
</feature>
<feature type="region of interest" description="Disordered" evidence="8">
    <location>
        <begin position="221"/>
        <end position="243"/>
    </location>
</feature>
<evidence type="ECO:0000259" key="9">
    <source>
        <dbReference type="PROSITE" id="PS51821"/>
    </source>
</evidence>
<dbReference type="InterPro" id="IPR021740">
    <property type="entry name" value="Velvet"/>
</dbReference>
<evidence type="ECO:0000256" key="1">
    <source>
        <dbReference type="ARBA" id="ARBA00004123"/>
    </source>
</evidence>
<dbReference type="GO" id="GO:0005737">
    <property type="term" value="C:cytoplasm"/>
    <property type="evidence" value="ECO:0007669"/>
    <property type="project" value="UniProtKB-SubCell"/>
</dbReference>
<accession>A0A060T2X1</accession>
<dbReference type="Gene3D" id="2.60.40.3960">
    <property type="entry name" value="Velvet domain"/>
    <property type="match status" value="1"/>
</dbReference>
<keyword evidence="6" id="KW-0539">Nucleus</keyword>
<evidence type="ECO:0000256" key="2">
    <source>
        <dbReference type="ARBA" id="ARBA00004496"/>
    </source>
</evidence>
<feature type="region of interest" description="Disordered" evidence="8">
    <location>
        <begin position="412"/>
        <end position="431"/>
    </location>
</feature>
<evidence type="ECO:0000313" key="10">
    <source>
        <dbReference type="EMBL" id="CDP35470.1"/>
    </source>
</evidence>
<comment type="subcellular location">
    <subcellularLocation>
        <location evidence="2">Cytoplasm</location>
    </subcellularLocation>
    <subcellularLocation>
        <location evidence="1">Nucleus</location>
    </subcellularLocation>
</comment>
<evidence type="ECO:0000256" key="7">
    <source>
        <dbReference type="ARBA" id="ARBA00038005"/>
    </source>
</evidence>
<dbReference type="GO" id="GO:0005634">
    <property type="term" value="C:nucleus"/>
    <property type="evidence" value="ECO:0007669"/>
    <property type="project" value="UniProtKB-SubCell"/>
</dbReference>
<keyword evidence="5" id="KW-0804">Transcription</keyword>